<dbReference type="PANTHER" id="PTHR12110">
    <property type="entry name" value="HYDROXYPYRUVATE ISOMERASE"/>
    <property type="match status" value="1"/>
</dbReference>
<dbReference type="SUPFAM" id="SSF51658">
    <property type="entry name" value="Xylose isomerase-like"/>
    <property type="match status" value="1"/>
</dbReference>
<dbReference type="InterPro" id="IPR036237">
    <property type="entry name" value="Xyl_isomerase-like_sf"/>
</dbReference>
<dbReference type="Pfam" id="PF01261">
    <property type="entry name" value="AP_endonuc_2"/>
    <property type="match status" value="1"/>
</dbReference>
<name>A0A917SJ16_9ACTN</name>
<dbReference type="Proteomes" id="UP000613840">
    <property type="component" value="Unassembled WGS sequence"/>
</dbReference>
<comment type="caution">
    <text evidence="2">The sequence shown here is derived from an EMBL/GenBank/DDBJ whole genome shotgun (WGS) entry which is preliminary data.</text>
</comment>
<dbReference type="InterPro" id="IPR013022">
    <property type="entry name" value="Xyl_isomerase-like_TIM-brl"/>
</dbReference>
<sequence length="252" mass="27394">MITDGMRRLDGTSFEVIFYSTWFDAAVEIADQIAATGAPTPVLHAEKSIGPAFASDSGHEIAFDRFAVNCRFARAIGAKLMVLHLWGLPDSDRRLDRNLAALTRLLDIAESYDLTLSIETLLCAVGTPLDAVVRCRTVDQRAGITLDTAFLAMHDQLGAAVTDDRLWPGVDHVHLKDYADPGQGWGTSYLHPGQGKLDLSAMINGLHTRGYTGTVTLEAHALRDDDTPDTARIEESLDWIRTTRSSAATVGS</sequence>
<keyword evidence="3" id="KW-1185">Reference proteome</keyword>
<evidence type="ECO:0000313" key="3">
    <source>
        <dbReference type="Proteomes" id="UP000613840"/>
    </source>
</evidence>
<proteinExistence type="predicted"/>
<gene>
    <name evidence="2" type="ORF">GCM10011575_44960</name>
</gene>
<protein>
    <recommendedName>
        <fullName evidence="1">Xylose isomerase-like TIM barrel domain-containing protein</fullName>
    </recommendedName>
</protein>
<evidence type="ECO:0000313" key="2">
    <source>
        <dbReference type="EMBL" id="GGL81684.1"/>
    </source>
</evidence>
<dbReference type="EMBL" id="BMMZ01000017">
    <property type="protein sequence ID" value="GGL81684.1"/>
    <property type="molecule type" value="Genomic_DNA"/>
</dbReference>
<organism evidence="2 3">
    <name type="scientific">Microlunatus endophyticus</name>
    <dbReference type="NCBI Taxonomy" id="1716077"/>
    <lineage>
        <taxon>Bacteria</taxon>
        <taxon>Bacillati</taxon>
        <taxon>Actinomycetota</taxon>
        <taxon>Actinomycetes</taxon>
        <taxon>Propionibacteriales</taxon>
        <taxon>Propionibacteriaceae</taxon>
        <taxon>Microlunatus</taxon>
    </lineage>
</organism>
<dbReference type="AlphaFoldDB" id="A0A917SJ16"/>
<feature type="domain" description="Xylose isomerase-like TIM barrel" evidence="1">
    <location>
        <begin position="18"/>
        <end position="242"/>
    </location>
</feature>
<reference evidence="2" key="1">
    <citation type="journal article" date="2014" name="Int. J. Syst. Evol. Microbiol.">
        <title>Complete genome sequence of Corynebacterium casei LMG S-19264T (=DSM 44701T), isolated from a smear-ripened cheese.</title>
        <authorList>
            <consortium name="US DOE Joint Genome Institute (JGI-PGF)"/>
            <person name="Walter F."/>
            <person name="Albersmeier A."/>
            <person name="Kalinowski J."/>
            <person name="Ruckert C."/>
        </authorList>
    </citation>
    <scope>NUCLEOTIDE SEQUENCE</scope>
    <source>
        <strain evidence="2">CGMCC 4.7306</strain>
    </source>
</reference>
<dbReference type="Gene3D" id="3.20.20.150">
    <property type="entry name" value="Divalent-metal-dependent TIM barrel enzymes"/>
    <property type="match status" value="1"/>
</dbReference>
<accession>A0A917SJ16</accession>
<dbReference type="InterPro" id="IPR050312">
    <property type="entry name" value="IolE/XylAMocC-like"/>
</dbReference>
<reference evidence="2" key="2">
    <citation type="submission" date="2020-09" db="EMBL/GenBank/DDBJ databases">
        <authorList>
            <person name="Sun Q."/>
            <person name="Zhou Y."/>
        </authorList>
    </citation>
    <scope>NUCLEOTIDE SEQUENCE</scope>
    <source>
        <strain evidence="2">CGMCC 4.7306</strain>
    </source>
</reference>
<evidence type="ECO:0000259" key="1">
    <source>
        <dbReference type="Pfam" id="PF01261"/>
    </source>
</evidence>